<organism evidence="2 3">
    <name type="scientific">Brevundimonas vancanneytii</name>
    <dbReference type="NCBI Taxonomy" id="1325724"/>
    <lineage>
        <taxon>Bacteria</taxon>
        <taxon>Pseudomonadati</taxon>
        <taxon>Pseudomonadota</taxon>
        <taxon>Alphaproteobacteria</taxon>
        <taxon>Caulobacterales</taxon>
        <taxon>Caulobacteraceae</taxon>
        <taxon>Brevundimonas</taxon>
    </lineage>
</organism>
<dbReference type="EMBL" id="LR588407">
    <property type="protein sequence ID" value="VTO10651.1"/>
    <property type="molecule type" value="Genomic_DNA"/>
</dbReference>
<protein>
    <recommendedName>
        <fullName evidence="1">HTH cro/C1-type domain-containing protein</fullName>
    </recommendedName>
</protein>
<dbReference type="InterPro" id="IPR039418">
    <property type="entry name" value="LexA-like"/>
</dbReference>
<dbReference type="CDD" id="cd00093">
    <property type="entry name" value="HTH_XRE"/>
    <property type="match status" value="1"/>
</dbReference>
<dbReference type="Gene3D" id="2.10.109.10">
    <property type="entry name" value="Umud Fragment, subunit A"/>
    <property type="match status" value="1"/>
</dbReference>
<dbReference type="InterPro" id="IPR015927">
    <property type="entry name" value="Peptidase_S24_S26A/B/C"/>
</dbReference>
<dbReference type="GO" id="GO:0003677">
    <property type="term" value="F:DNA binding"/>
    <property type="evidence" value="ECO:0007669"/>
    <property type="project" value="InterPro"/>
</dbReference>
<dbReference type="Proteomes" id="UP000309952">
    <property type="component" value="Chromosome"/>
</dbReference>
<sequence>MGEALRALRQRAGMSQAEAASAMGLGSGEAWRVYEIGKAPTIFKPGVQFRLASAVNANLADLHAERDRIAGRAPVAARLAGDPFRGGERTELPIRDRIQAGAWLLADDTIQEFPRTFPAARDGRYPFANQWISEVAGDSMNLLGIYNGDFVHCVDAIDISYYPRHGDVVEVERLRNAGRERELTLKQIEMTPSGFVLSPRSTNPRYQEPLRLNDGVANDDEEYEVRIRALVVTSMRRF</sequence>
<dbReference type="AlphaFoldDB" id="A0A4P1JSM1"/>
<keyword evidence="3" id="KW-1185">Reference proteome</keyword>
<evidence type="ECO:0000313" key="3">
    <source>
        <dbReference type="Proteomes" id="UP000309952"/>
    </source>
</evidence>
<dbReference type="InterPro" id="IPR001387">
    <property type="entry name" value="Cro/C1-type_HTH"/>
</dbReference>
<reference evidence="2 3" key="1">
    <citation type="submission" date="2019-04" db="EMBL/GenBank/DDBJ databases">
        <authorList>
            <consortium name="Pathogen Informatics"/>
        </authorList>
    </citation>
    <scope>NUCLEOTIDE SEQUENCE [LARGE SCALE GENOMIC DNA]</scope>
    <source>
        <strain evidence="2 3">NCTC9239</strain>
    </source>
</reference>
<dbReference type="KEGG" id="bvy:NCTC9239_00089"/>
<feature type="domain" description="HTH cro/C1-type" evidence="1">
    <location>
        <begin position="5"/>
        <end position="25"/>
    </location>
</feature>
<dbReference type="Pfam" id="PF13560">
    <property type="entry name" value="HTH_31"/>
    <property type="match status" value="1"/>
</dbReference>
<name>A0A4P1JSM1_9CAUL</name>
<dbReference type="Gene3D" id="1.10.260.40">
    <property type="entry name" value="lambda repressor-like DNA-binding domains"/>
    <property type="match status" value="1"/>
</dbReference>
<dbReference type="Pfam" id="PF00717">
    <property type="entry name" value="Peptidase_S24"/>
    <property type="match status" value="1"/>
</dbReference>
<dbReference type="InterPro" id="IPR036286">
    <property type="entry name" value="LexA/Signal_pep-like_sf"/>
</dbReference>
<gene>
    <name evidence="2" type="ORF">NCTC9239_00089</name>
</gene>
<accession>A0A4P1JSM1</accession>
<evidence type="ECO:0000313" key="2">
    <source>
        <dbReference type="EMBL" id="VTO10651.1"/>
    </source>
</evidence>
<proteinExistence type="predicted"/>
<dbReference type="CDD" id="cd06529">
    <property type="entry name" value="S24_LexA-like"/>
    <property type="match status" value="1"/>
</dbReference>
<dbReference type="InterPro" id="IPR010982">
    <property type="entry name" value="Lambda_DNA-bd_dom_sf"/>
</dbReference>
<dbReference type="PROSITE" id="PS50943">
    <property type="entry name" value="HTH_CROC1"/>
    <property type="match status" value="1"/>
</dbReference>
<dbReference type="SUPFAM" id="SSF51306">
    <property type="entry name" value="LexA/Signal peptidase"/>
    <property type="match status" value="1"/>
</dbReference>
<dbReference type="SUPFAM" id="SSF47413">
    <property type="entry name" value="lambda repressor-like DNA-binding domains"/>
    <property type="match status" value="1"/>
</dbReference>
<evidence type="ECO:0000259" key="1">
    <source>
        <dbReference type="PROSITE" id="PS50943"/>
    </source>
</evidence>